<dbReference type="EMBL" id="SDHZ01000002">
    <property type="protein sequence ID" value="RXK83640.1"/>
    <property type="molecule type" value="Genomic_DNA"/>
</dbReference>
<dbReference type="OrthoDB" id="663247at2"/>
<comment type="caution">
    <text evidence="7">The sequence shown here is derived from an EMBL/GenBank/DDBJ whole genome shotgun (WGS) entry which is preliminary data.</text>
</comment>
<dbReference type="Gene3D" id="1.10.1740.10">
    <property type="match status" value="1"/>
</dbReference>
<dbReference type="Pfam" id="PF04542">
    <property type="entry name" value="Sigma70_r2"/>
    <property type="match status" value="1"/>
</dbReference>
<dbReference type="PANTHER" id="PTHR43133">
    <property type="entry name" value="RNA POLYMERASE ECF-TYPE SIGMA FACTO"/>
    <property type="match status" value="1"/>
</dbReference>
<dbReference type="InterPro" id="IPR013325">
    <property type="entry name" value="RNA_pol_sigma_r2"/>
</dbReference>
<reference evidence="7 8" key="1">
    <citation type="submission" date="2019-01" db="EMBL/GenBank/DDBJ databases">
        <title>Filimonas sp. strain TTM-71.</title>
        <authorList>
            <person name="Chen W.-M."/>
        </authorList>
    </citation>
    <scope>NUCLEOTIDE SEQUENCE [LARGE SCALE GENOMIC DNA]</scope>
    <source>
        <strain evidence="7 8">TTM-71</strain>
    </source>
</reference>
<keyword evidence="8" id="KW-1185">Reference proteome</keyword>
<dbReference type="InterPro" id="IPR036388">
    <property type="entry name" value="WH-like_DNA-bd_sf"/>
</dbReference>
<keyword evidence="3" id="KW-0731">Sigma factor</keyword>
<proteinExistence type="inferred from homology"/>
<name>A0A4Q1D574_9BACT</name>
<protein>
    <submittedName>
        <fullName evidence="7">Sigma-70 family RNA polymerase sigma factor</fullName>
    </submittedName>
</protein>
<dbReference type="RefSeq" id="WP_129004692.1">
    <property type="nucleotide sequence ID" value="NZ_SDHZ01000002.1"/>
</dbReference>
<organism evidence="7 8">
    <name type="scientific">Filimonas effusa</name>
    <dbReference type="NCBI Taxonomy" id="2508721"/>
    <lineage>
        <taxon>Bacteria</taxon>
        <taxon>Pseudomonadati</taxon>
        <taxon>Bacteroidota</taxon>
        <taxon>Chitinophagia</taxon>
        <taxon>Chitinophagales</taxon>
        <taxon>Chitinophagaceae</taxon>
        <taxon>Filimonas</taxon>
    </lineage>
</organism>
<evidence type="ECO:0000259" key="5">
    <source>
        <dbReference type="Pfam" id="PF04542"/>
    </source>
</evidence>
<dbReference type="InterPro" id="IPR039425">
    <property type="entry name" value="RNA_pol_sigma-70-like"/>
</dbReference>
<evidence type="ECO:0000256" key="2">
    <source>
        <dbReference type="ARBA" id="ARBA00023015"/>
    </source>
</evidence>
<keyword evidence="4" id="KW-0804">Transcription</keyword>
<dbReference type="Proteomes" id="UP000290545">
    <property type="component" value="Unassembled WGS sequence"/>
</dbReference>
<evidence type="ECO:0000313" key="8">
    <source>
        <dbReference type="Proteomes" id="UP000290545"/>
    </source>
</evidence>
<dbReference type="GO" id="GO:0003677">
    <property type="term" value="F:DNA binding"/>
    <property type="evidence" value="ECO:0007669"/>
    <property type="project" value="InterPro"/>
</dbReference>
<dbReference type="InterPro" id="IPR013249">
    <property type="entry name" value="RNA_pol_sigma70_r4_t2"/>
</dbReference>
<dbReference type="GO" id="GO:0006352">
    <property type="term" value="P:DNA-templated transcription initiation"/>
    <property type="evidence" value="ECO:0007669"/>
    <property type="project" value="InterPro"/>
</dbReference>
<dbReference type="Gene3D" id="1.10.10.10">
    <property type="entry name" value="Winged helix-like DNA-binding domain superfamily/Winged helix DNA-binding domain"/>
    <property type="match status" value="1"/>
</dbReference>
<evidence type="ECO:0000256" key="4">
    <source>
        <dbReference type="ARBA" id="ARBA00023163"/>
    </source>
</evidence>
<accession>A0A4Q1D574</accession>
<feature type="domain" description="RNA polymerase sigma factor 70 region 4 type 2" evidence="6">
    <location>
        <begin position="108"/>
        <end position="159"/>
    </location>
</feature>
<dbReference type="SUPFAM" id="SSF88659">
    <property type="entry name" value="Sigma3 and sigma4 domains of RNA polymerase sigma factors"/>
    <property type="match status" value="1"/>
</dbReference>
<dbReference type="InterPro" id="IPR014284">
    <property type="entry name" value="RNA_pol_sigma-70_dom"/>
</dbReference>
<keyword evidence="2" id="KW-0805">Transcription regulation</keyword>
<dbReference type="InterPro" id="IPR007627">
    <property type="entry name" value="RNA_pol_sigma70_r2"/>
</dbReference>
<evidence type="ECO:0000256" key="3">
    <source>
        <dbReference type="ARBA" id="ARBA00023082"/>
    </source>
</evidence>
<dbReference type="Pfam" id="PF08281">
    <property type="entry name" value="Sigma70_r4_2"/>
    <property type="match status" value="1"/>
</dbReference>
<dbReference type="NCBIfam" id="TIGR02937">
    <property type="entry name" value="sigma70-ECF"/>
    <property type="match status" value="1"/>
</dbReference>
<evidence type="ECO:0000313" key="7">
    <source>
        <dbReference type="EMBL" id="RXK83640.1"/>
    </source>
</evidence>
<feature type="domain" description="RNA polymerase sigma-70 region 2" evidence="5">
    <location>
        <begin position="19"/>
        <end position="83"/>
    </location>
</feature>
<dbReference type="GO" id="GO:0016987">
    <property type="term" value="F:sigma factor activity"/>
    <property type="evidence" value="ECO:0007669"/>
    <property type="project" value="UniProtKB-KW"/>
</dbReference>
<dbReference type="PANTHER" id="PTHR43133:SF46">
    <property type="entry name" value="RNA POLYMERASE SIGMA-70 FACTOR ECF SUBFAMILY"/>
    <property type="match status" value="1"/>
</dbReference>
<dbReference type="InterPro" id="IPR013324">
    <property type="entry name" value="RNA_pol_sigma_r3/r4-like"/>
</dbReference>
<evidence type="ECO:0000256" key="1">
    <source>
        <dbReference type="ARBA" id="ARBA00010641"/>
    </source>
</evidence>
<dbReference type="SUPFAM" id="SSF88946">
    <property type="entry name" value="Sigma2 domain of RNA polymerase sigma factors"/>
    <property type="match status" value="1"/>
</dbReference>
<comment type="similarity">
    <text evidence="1">Belongs to the sigma-70 factor family. ECF subfamily.</text>
</comment>
<evidence type="ECO:0000259" key="6">
    <source>
        <dbReference type="Pfam" id="PF08281"/>
    </source>
</evidence>
<sequence>MIVAIKNGDEFAFEQAFLQLRGRLYGYFFKKTHSEQDAFDLVQTTFLKLWKYRGSLNEHYSLEQHLFRISKTVFIDYLRKKQKSSQVVALRSAESSCVTSEEFDLKSQVYKALDTMPEIRKKAFELHRFHGFTYSEISSCLSISVKSVDNHVTKAVRQLKKVISIGAY</sequence>
<dbReference type="AlphaFoldDB" id="A0A4Q1D574"/>
<gene>
    <name evidence="7" type="ORF">ESB13_16285</name>
</gene>